<dbReference type="InterPro" id="IPR036777">
    <property type="entry name" value="Channel_Tsx-like_sf"/>
</dbReference>
<gene>
    <name evidence="2" type="ORF">MBLL_03111</name>
</gene>
<dbReference type="EMBL" id="LR743511">
    <property type="protein sequence ID" value="CAA2143988.1"/>
    <property type="molecule type" value="Genomic_DNA"/>
</dbReference>
<dbReference type="SUPFAM" id="SSF111364">
    <property type="entry name" value="Tsx-like channel"/>
    <property type="match status" value="1"/>
</dbReference>
<feature type="signal peptide" evidence="1">
    <location>
        <begin position="1"/>
        <end position="23"/>
    </location>
</feature>
<evidence type="ECO:0000313" key="2">
    <source>
        <dbReference type="EMBL" id="CAA2143988.1"/>
    </source>
</evidence>
<sequence length="329" mass="35562">MTGFWTSLAAALVSCAALAPALAADPAGAPSPAPDAPSPFFLFSDTQVSYHYQFPAAEPGVRVRNADGSFRSRGIPKQIFTLSHANAWAYGTNLLSLDILKSGSQERAGTTNAPGGLFLRDDGATEFYGLYRGTLSLNALTGTKAFIVPGLVKDVSLSYGFDANTKDTAFGPRKRNVVGGLNFAFDVPAGFLSASVHAYKEWNRNGFNPYPNRDISYDTVPEIEIAYNFPLAFTGLPLSVTGINNIVLPKGRGVRNPSIFAFNRETGLEFVSRTNLVLDLGKLVYDQPDLVDVFIGFQYWLNKFGNLETATLKGTEEKSFLAGVAFHVF</sequence>
<name>A0A679KH21_9HYPH</name>
<dbReference type="Gene3D" id="2.40.230.20">
    <property type="entry name" value="Nucleoside-specific channel-forming protein, Tsx-like"/>
    <property type="match status" value="1"/>
</dbReference>
<organism evidence="2">
    <name type="scientific">Methylobacterium bullatum</name>
    <dbReference type="NCBI Taxonomy" id="570505"/>
    <lineage>
        <taxon>Bacteria</taxon>
        <taxon>Pseudomonadati</taxon>
        <taxon>Pseudomonadota</taxon>
        <taxon>Alphaproteobacteria</taxon>
        <taxon>Hyphomicrobiales</taxon>
        <taxon>Methylobacteriaceae</taxon>
        <taxon>Methylobacterium</taxon>
    </lineage>
</organism>
<accession>A0A679KH21</accession>
<dbReference type="RefSeq" id="WP_339162183.1">
    <property type="nucleotide sequence ID" value="NZ_LR743511.1"/>
</dbReference>
<evidence type="ECO:0008006" key="3">
    <source>
        <dbReference type="Google" id="ProtNLM"/>
    </source>
</evidence>
<keyword evidence="1" id="KW-0732">Signal</keyword>
<reference evidence="2" key="1">
    <citation type="submission" date="2019-12" db="EMBL/GenBank/DDBJ databases">
        <authorList>
            <person name="Cremers G."/>
        </authorList>
    </citation>
    <scope>NUCLEOTIDE SEQUENCE</scope>
    <source>
        <strain evidence="2">Mbul2</strain>
    </source>
</reference>
<dbReference type="GO" id="GO:0009279">
    <property type="term" value="C:cell outer membrane"/>
    <property type="evidence" value="ECO:0007669"/>
    <property type="project" value="InterPro"/>
</dbReference>
<dbReference type="AlphaFoldDB" id="A0A679KH21"/>
<protein>
    <recommendedName>
        <fullName evidence="3">Outer membrane protein beta-barrel domain-containing protein</fullName>
    </recommendedName>
</protein>
<feature type="chain" id="PRO_5025571845" description="Outer membrane protein beta-barrel domain-containing protein" evidence="1">
    <location>
        <begin position="24"/>
        <end position="329"/>
    </location>
</feature>
<evidence type="ECO:0000256" key="1">
    <source>
        <dbReference type="SAM" id="SignalP"/>
    </source>
</evidence>
<proteinExistence type="predicted"/>